<evidence type="ECO:0000313" key="2">
    <source>
        <dbReference type="Proteomes" id="UP000005408"/>
    </source>
</evidence>
<keyword evidence="2" id="KW-1185">Reference proteome</keyword>
<evidence type="ECO:0000313" key="1">
    <source>
        <dbReference type="EnsemblMetazoa" id="G23999.1:cds"/>
    </source>
</evidence>
<dbReference type="AlphaFoldDB" id="A0A8W8KI64"/>
<sequence length="313" mass="35172">MFLTAFEQDNIEADDDGLVLNGHSNTRRETVDSSNNVYYELGSSGLNDDNTDSLTENISAEESVNEYQHVSITENVTEKSILVSNRTAATNQAFTRNTSGWKITIFASLLSTVIGLSTTGIISFKLRAKKIQFHSQFQFVKGGHDKKCVASRNIQETASQTFFEHSPRETKYISDNLHGDSRTSKTIDTDLISAAESIHLEPYFKDKEIINTYKHQLTYLDSEIKTDDGHGSVSSYGQLHMPIQYSILSLKVDLDPSTAELYDPNKIKTDDEYDFVEFVCIDEKRISKASQPEYGSCLQIIETREKADNGDDI</sequence>
<dbReference type="Proteomes" id="UP000005408">
    <property type="component" value="Unassembled WGS sequence"/>
</dbReference>
<name>A0A8W8KI64_MAGGI</name>
<reference evidence="1" key="1">
    <citation type="submission" date="2022-08" db="UniProtKB">
        <authorList>
            <consortium name="EnsemblMetazoa"/>
        </authorList>
    </citation>
    <scope>IDENTIFICATION</scope>
    <source>
        <strain evidence="1">05x7-T-G4-1.051#20</strain>
    </source>
</reference>
<proteinExistence type="predicted"/>
<accession>A0A8W8KI64</accession>
<organism evidence="1 2">
    <name type="scientific">Magallana gigas</name>
    <name type="common">Pacific oyster</name>
    <name type="synonym">Crassostrea gigas</name>
    <dbReference type="NCBI Taxonomy" id="29159"/>
    <lineage>
        <taxon>Eukaryota</taxon>
        <taxon>Metazoa</taxon>
        <taxon>Spiralia</taxon>
        <taxon>Lophotrochozoa</taxon>
        <taxon>Mollusca</taxon>
        <taxon>Bivalvia</taxon>
        <taxon>Autobranchia</taxon>
        <taxon>Pteriomorphia</taxon>
        <taxon>Ostreida</taxon>
        <taxon>Ostreoidea</taxon>
        <taxon>Ostreidae</taxon>
        <taxon>Magallana</taxon>
    </lineage>
</organism>
<dbReference type="EnsemblMetazoa" id="G23999.1">
    <property type="protein sequence ID" value="G23999.1:cds"/>
    <property type="gene ID" value="G23999"/>
</dbReference>
<protein>
    <submittedName>
        <fullName evidence="1">Uncharacterized protein</fullName>
    </submittedName>
</protein>